<organism evidence="7 8">
    <name type="scientific">Oedothorax gibbosus</name>
    <dbReference type="NCBI Taxonomy" id="931172"/>
    <lineage>
        <taxon>Eukaryota</taxon>
        <taxon>Metazoa</taxon>
        <taxon>Ecdysozoa</taxon>
        <taxon>Arthropoda</taxon>
        <taxon>Chelicerata</taxon>
        <taxon>Arachnida</taxon>
        <taxon>Araneae</taxon>
        <taxon>Araneomorphae</taxon>
        <taxon>Entelegynae</taxon>
        <taxon>Araneoidea</taxon>
        <taxon>Linyphiidae</taxon>
        <taxon>Erigoninae</taxon>
        <taxon>Oedothorax</taxon>
    </lineage>
</organism>
<gene>
    <name evidence="7" type="ORF">JTE90_025262</name>
</gene>
<sequence length="951" mass="110109">MEFTKKIKSLVNLRQASRSSVDLTEIESPEIEEQVITREKVLEPANKSLNDPEIEKEILNSIEEVFYSDEQFDASEYKLTNIPEAPEIPDINEIYSDKVKLTSQLHVVSKQLSALILQNQSALAEELQRVTEMQKTLEEACLICTQSRSLLAQTKQDFTTASLGILASYRKREQLKCLLRSLHMIKTLQETDVRLRELLEEEDYPGAIQLCLECQKAASTFKHFSCISELSTKLQDTLVMTEEQLDVALSKVCSSFDKIHYEKLQEAYSLLGKTQTAVDQLLMHFASAIHNTAFTIVLQYAEKNSSCKDQSFQKRQYSDLCKLIDSENFSSCLEDLCKALWRIMTSYWCILEWHGVLDDNRQQVEDNSNTSVENFHKNYIRQKLEHGLLRVWQDVQQKVKGYLLASDISPFKFDEFIHILALIQRLIDIGEDFCGSRSEDLQESVRKQSVNYFRNYHRGFMEELRTFLENESWELCPVHSAFSAVHLQEFRFLSRSSSRSFSSSPEKSNSPSRKENVFRKQNIVSPFEEKFEMDDDQEDILSPKENEDLNRTNYDSDSDDSEIPDELKKDFIDENTEDIPKKVHSKLSKKLTSSGRKKPFPILTNTALNVLRSFGKYMQMMSVLKPIAFDVLICMTQLFDYYMYSVYIFFAKEMSDLTENVLSNKLKTTLKRIRENLMFEEGATENFDGRNKDKIPPPSLSVAVNLRKVEDLYGVAARISAAESLVFLAEQFERLHTHLELLIPSTKRAFLQQYCSQTVSQASELRVPIYMAVSARTIDYAQVVVLMGSVKWDVSEIMSQHSSYVDFLLRELQVFSMRLSEIEKKIPIPKDTSDILWDHCIKLSNHSFIEGFSQAKKCTNGGRALMQLDYQQFLSKVERLTDLQPLPGKELVESYIKAYYMLEQNLEQWIRSHKEYTNKQLIGLVNCITQLNKKGRQRLINLIEEGDKLKR</sequence>
<dbReference type="GO" id="GO:1990745">
    <property type="term" value="C:EARP complex"/>
    <property type="evidence" value="ECO:0007669"/>
    <property type="project" value="InterPro"/>
</dbReference>
<comment type="caution">
    <text evidence="7">The sequence shown here is derived from an EMBL/GenBank/DDBJ whole genome shotgun (WGS) entry which is preliminary data.</text>
</comment>
<evidence type="ECO:0000256" key="2">
    <source>
        <dbReference type="ARBA" id="ARBA00022927"/>
    </source>
</evidence>
<dbReference type="GO" id="GO:0005829">
    <property type="term" value="C:cytosol"/>
    <property type="evidence" value="ECO:0007669"/>
    <property type="project" value="GOC"/>
</dbReference>
<dbReference type="GO" id="GO:0042147">
    <property type="term" value="P:retrograde transport, endosome to Golgi"/>
    <property type="evidence" value="ECO:0007669"/>
    <property type="project" value="InterPro"/>
</dbReference>
<dbReference type="GO" id="GO:0015031">
    <property type="term" value="P:protein transport"/>
    <property type="evidence" value="ECO:0007669"/>
    <property type="project" value="UniProtKB-KW"/>
</dbReference>
<dbReference type="PANTHER" id="PTHR13258">
    <property type="entry name" value="SYNDETIN"/>
    <property type="match status" value="1"/>
</dbReference>
<evidence type="ECO:0000259" key="5">
    <source>
        <dbReference type="Pfam" id="PF10474"/>
    </source>
</evidence>
<keyword evidence="2" id="KW-0653">Protein transport</keyword>
<evidence type="ECO:0000256" key="3">
    <source>
        <dbReference type="ARBA" id="ARBA00023054"/>
    </source>
</evidence>
<reference evidence="7 8" key="1">
    <citation type="journal article" date="2022" name="Nat. Ecol. Evol.">
        <title>A masculinizing supergene underlies an exaggerated male reproductive morph in a spider.</title>
        <authorList>
            <person name="Hendrickx F."/>
            <person name="De Corte Z."/>
            <person name="Sonet G."/>
            <person name="Van Belleghem S.M."/>
            <person name="Kostlbacher S."/>
            <person name="Vangestel C."/>
        </authorList>
    </citation>
    <scope>NUCLEOTIDE SEQUENCE [LARGE SCALE GENOMIC DNA]</scope>
    <source>
        <strain evidence="7">W744_W776</strain>
    </source>
</reference>
<feature type="domain" description="Vacuolar protein sorting-associated protein 54 N-terminal" evidence="6">
    <location>
        <begin position="59"/>
        <end position="353"/>
    </location>
</feature>
<feature type="region of interest" description="Disordered" evidence="4">
    <location>
        <begin position="542"/>
        <end position="564"/>
    </location>
</feature>
<proteinExistence type="predicted"/>
<dbReference type="Pfam" id="PF10474">
    <property type="entry name" value="Syndetin_C"/>
    <property type="match status" value="1"/>
</dbReference>
<feature type="compositionally biased region" description="Low complexity" evidence="4">
    <location>
        <begin position="498"/>
        <end position="511"/>
    </location>
</feature>
<evidence type="ECO:0000259" key="6">
    <source>
        <dbReference type="Pfam" id="PF10475"/>
    </source>
</evidence>
<dbReference type="Proteomes" id="UP000827092">
    <property type="component" value="Unassembled WGS sequence"/>
</dbReference>
<evidence type="ECO:0000256" key="1">
    <source>
        <dbReference type="ARBA" id="ARBA00022448"/>
    </source>
</evidence>
<dbReference type="InterPro" id="IPR019515">
    <property type="entry name" value="VPS54_N"/>
</dbReference>
<keyword evidence="1" id="KW-0813">Transport</keyword>
<keyword evidence="3" id="KW-0175">Coiled coil</keyword>
<protein>
    <recommendedName>
        <fullName evidence="9">Syndetin</fullName>
    </recommendedName>
</protein>
<evidence type="ECO:0000313" key="7">
    <source>
        <dbReference type="EMBL" id="KAG8179938.1"/>
    </source>
</evidence>
<dbReference type="Pfam" id="PF10475">
    <property type="entry name" value="Vps54_N"/>
    <property type="match status" value="1"/>
</dbReference>
<dbReference type="InterPro" id="IPR019514">
    <property type="entry name" value="Syndetin_C"/>
</dbReference>
<name>A0AAV6U7Y1_9ARAC</name>
<evidence type="ECO:0000256" key="4">
    <source>
        <dbReference type="SAM" id="MobiDB-lite"/>
    </source>
</evidence>
<evidence type="ECO:0008006" key="9">
    <source>
        <dbReference type="Google" id="ProtNLM"/>
    </source>
</evidence>
<evidence type="ECO:0000313" key="8">
    <source>
        <dbReference type="Proteomes" id="UP000827092"/>
    </source>
</evidence>
<feature type="domain" description="Syndetin C-terminal" evidence="5">
    <location>
        <begin position="712"/>
        <end position="944"/>
    </location>
</feature>
<dbReference type="AlphaFoldDB" id="A0AAV6U7Y1"/>
<dbReference type="PANTHER" id="PTHR13258:SF0">
    <property type="entry name" value="SYNDETIN"/>
    <property type="match status" value="1"/>
</dbReference>
<dbReference type="EMBL" id="JAFNEN010000596">
    <property type="protein sequence ID" value="KAG8179938.1"/>
    <property type="molecule type" value="Genomic_DNA"/>
</dbReference>
<dbReference type="InterPro" id="IPR040047">
    <property type="entry name" value="VPS50"/>
</dbReference>
<feature type="region of interest" description="Disordered" evidence="4">
    <location>
        <begin position="498"/>
        <end position="519"/>
    </location>
</feature>
<dbReference type="GO" id="GO:0000149">
    <property type="term" value="F:SNARE binding"/>
    <property type="evidence" value="ECO:0007669"/>
    <property type="project" value="TreeGrafter"/>
</dbReference>
<dbReference type="GO" id="GO:0032456">
    <property type="term" value="P:endocytic recycling"/>
    <property type="evidence" value="ECO:0007669"/>
    <property type="project" value="InterPro"/>
</dbReference>
<keyword evidence="8" id="KW-1185">Reference proteome</keyword>
<accession>A0AAV6U7Y1</accession>